<reference evidence="5" key="1">
    <citation type="submission" date="2019-02" db="EMBL/GenBank/DDBJ databases">
        <authorList>
            <person name="Gruber-Vodicka R. H."/>
            <person name="Seah K. B. B."/>
        </authorList>
    </citation>
    <scope>NUCLEOTIDE SEQUENCE</scope>
    <source>
        <strain evidence="3">BECK_BZ163</strain>
        <strain evidence="5">BECK_BZ164</strain>
        <strain evidence="4">BECK_BZ165</strain>
    </source>
</reference>
<dbReference type="Pfam" id="PF00480">
    <property type="entry name" value="ROK"/>
    <property type="match status" value="1"/>
</dbReference>
<name>A0A450WWM9_9GAMM</name>
<dbReference type="InterPro" id="IPR000600">
    <property type="entry name" value="ROK"/>
</dbReference>
<keyword evidence="5" id="KW-0418">Kinase</keyword>
<keyword evidence="2" id="KW-0812">Transmembrane</keyword>
<keyword evidence="2" id="KW-1133">Transmembrane helix</keyword>
<evidence type="ECO:0000313" key="3">
    <source>
        <dbReference type="EMBL" id="VFJ58000.1"/>
    </source>
</evidence>
<proteinExistence type="inferred from homology"/>
<dbReference type="PANTHER" id="PTHR18964:SF149">
    <property type="entry name" value="BIFUNCTIONAL UDP-N-ACETYLGLUCOSAMINE 2-EPIMERASE_N-ACETYLMANNOSAMINE KINASE"/>
    <property type="match status" value="1"/>
</dbReference>
<dbReference type="GO" id="GO:0016301">
    <property type="term" value="F:kinase activity"/>
    <property type="evidence" value="ECO:0007669"/>
    <property type="project" value="UniProtKB-KW"/>
</dbReference>
<comment type="similarity">
    <text evidence="1">Belongs to the ROK (NagC/XylR) family.</text>
</comment>
<accession>A0A450WWM9</accession>
<keyword evidence="2" id="KW-0472">Membrane</keyword>
<dbReference type="EMBL" id="CAADEZ010000206">
    <property type="protein sequence ID" value="VFJ58000.1"/>
    <property type="molecule type" value="Genomic_DNA"/>
</dbReference>
<dbReference type="EMBL" id="CAADFL010000782">
    <property type="protein sequence ID" value="VFK21379.1"/>
    <property type="molecule type" value="Genomic_DNA"/>
</dbReference>
<dbReference type="AlphaFoldDB" id="A0A450WWM9"/>
<keyword evidence="5" id="KW-0808">Transferase</keyword>
<evidence type="ECO:0000313" key="5">
    <source>
        <dbReference type="EMBL" id="VFK21379.1"/>
    </source>
</evidence>
<evidence type="ECO:0000256" key="2">
    <source>
        <dbReference type="SAM" id="Phobius"/>
    </source>
</evidence>
<dbReference type="InterPro" id="IPR043129">
    <property type="entry name" value="ATPase_NBD"/>
</dbReference>
<evidence type="ECO:0000313" key="4">
    <source>
        <dbReference type="EMBL" id="VFJ76586.1"/>
    </source>
</evidence>
<dbReference type="PANTHER" id="PTHR18964">
    <property type="entry name" value="ROK (REPRESSOR, ORF, KINASE) FAMILY"/>
    <property type="match status" value="1"/>
</dbReference>
<dbReference type="Gene3D" id="3.30.420.40">
    <property type="match status" value="1"/>
</dbReference>
<sequence length="203" mass="21621">MVVTVSSGVGGKIFDRAHPAGVLDDPFYAGEIGHLVVDDSIDAPICDCGVQGHLGAIASGRGIEREAARRAIADPGAFGKSLCVTRLGATPENLTNEEHIVPAARAGDAWALDVVRDCSRPLAKILATIMLAAGLDRIIVIGGFALVLSETYLSLLREAFARVLRYDVLPGDMENRLELGDANEEACLLGAGEFFKRRLRNPR</sequence>
<dbReference type="EMBL" id="CAADFA010000937">
    <property type="protein sequence ID" value="VFJ76586.1"/>
    <property type="molecule type" value="Genomic_DNA"/>
</dbReference>
<evidence type="ECO:0000256" key="1">
    <source>
        <dbReference type="ARBA" id="ARBA00006479"/>
    </source>
</evidence>
<gene>
    <name evidence="3" type="ORF">BECKFM1743A_GA0114220_102061</name>
    <name evidence="5" type="ORF">BECKFM1743B_GA0114221_107821</name>
    <name evidence="4" type="ORF">BECKFM1743C_GA0114222_109371</name>
</gene>
<organism evidence="5">
    <name type="scientific">Candidatus Kentrum sp. FM</name>
    <dbReference type="NCBI Taxonomy" id="2126340"/>
    <lineage>
        <taxon>Bacteria</taxon>
        <taxon>Pseudomonadati</taxon>
        <taxon>Pseudomonadota</taxon>
        <taxon>Gammaproteobacteria</taxon>
        <taxon>Candidatus Kentrum</taxon>
    </lineage>
</organism>
<feature type="transmembrane region" description="Helical" evidence="2">
    <location>
        <begin position="125"/>
        <end position="148"/>
    </location>
</feature>
<protein>
    <submittedName>
        <fullName evidence="5">Glucokinase</fullName>
    </submittedName>
</protein>
<dbReference type="SUPFAM" id="SSF53067">
    <property type="entry name" value="Actin-like ATPase domain"/>
    <property type="match status" value="1"/>
</dbReference>